<reference evidence="1 2" key="1">
    <citation type="journal article" date="2014" name="Genome Announc.">
        <title>Draft Genome Sequence of the Agar-Degrading Bacterium Catenovulum sp. Strain DS-2, Isolated from Intestines of Haliotis diversicolor.</title>
        <authorList>
            <person name="Shan D."/>
            <person name="Li X."/>
            <person name="Gu Z."/>
            <person name="Wei G."/>
            <person name="Gao Z."/>
            <person name="Shao Z."/>
        </authorList>
    </citation>
    <scope>NUCLEOTIDE SEQUENCE [LARGE SCALE GENOMIC DNA]</scope>
    <source>
        <strain evidence="1 2">DS-2</strain>
    </source>
</reference>
<proteinExistence type="predicted"/>
<evidence type="ECO:0000313" key="1">
    <source>
        <dbReference type="EMBL" id="EWH10596.1"/>
    </source>
</evidence>
<sequence>MQLWSQKLSQQRTESTAMPINIIAQSEFTHARDITNKILRAELKQAFGINGRRLDNFTLAGLAAATKLHLNAQRPITGLIGCAEYFSVELLQSLLLDIDAANPIRPLDFVATVGNAANYYIAKEFNVTGLNLFIGSSDNSEAKLLQLAETELMANQHQTLLLLNWHEDSNQRRCKASLVDYVA</sequence>
<dbReference type="AlphaFoldDB" id="W7QFB6"/>
<protein>
    <recommendedName>
        <fullName evidence="3">Beta-ketoacyl synthase N-terminal domain-containing protein</fullName>
    </recommendedName>
</protein>
<dbReference type="OrthoDB" id="6386115at2"/>
<accession>W7QFB6</accession>
<gene>
    <name evidence="1" type="ORF">DS2_07183</name>
</gene>
<evidence type="ECO:0000313" key="2">
    <source>
        <dbReference type="Proteomes" id="UP000019276"/>
    </source>
</evidence>
<dbReference type="RefSeq" id="WP_035014020.1">
    <property type="nucleotide sequence ID" value="NZ_ARZY01000010.1"/>
</dbReference>
<dbReference type="EMBL" id="ARZY01000010">
    <property type="protein sequence ID" value="EWH10596.1"/>
    <property type="molecule type" value="Genomic_DNA"/>
</dbReference>
<evidence type="ECO:0008006" key="3">
    <source>
        <dbReference type="Google" id="ProtNLM"/>
    </source>
</evidence>
<name>W7QFB6_9ALTE</name>
<dbReference type="STRING" id="1328313.DS2_07183"/>
<comment type="caution">
    <text evidence="1">The sequence shown here is derived from an EMBL/GenBank/DDBJ whole genome shotgun (WGS) entry which is preliminary data.</text>
</comment>
<dbReference type="Proteomes" id="UP000019276">
    <property type="component" value="Unassembled WGS sequence"/>
</dbReference>
<keyword evidence="2" id="KW-1185">Reference proteome</keyword>
<dbReference type="eggNOG" id="ENOG5032S6Q">
    <property type="taxonomic scope" value="Bacteria"/>
</dbReference>
<organism evidence="1 2">
    <name type="scientific">Catenovulum agarivorans DS-2</name>
    <dbReference type="NCBI Taxonomy" id="1328313"/>
    <lineage>
        <taxon>Bacteria</taxon>
        <taxon>Pseudomonadati</taxon>
        <taxon>Pseudomonadota</taxon>
        <taxon>Gammaproteobacteria</taxon>
        <taxon>Alteromonadales</taxon>
        <taxon>Alteromonadaceae</taxon>
        <taxon>Catenovulum</taxon>
    </lineage>
</organism>